<gene>
    <name evidence="1" type="ORF">BJX68DRAFT_244291</name>
</gene>
<dbReference type="Proteomes" id="UP001610444">
    <property type="component" value="Unassembled WGS sequence"/>
</dbReference>
<evidence type="ECO:0000313" key="2">
    <source>
        <dbReference type="Proteomes" id="UP001610444"/>
    </source>
</evidence>
<dbReference type="RefSeq" id="XP_070895439.1">
    <property type="nucleotide sequence ID" value="XM_071041287.1"/>
</dbReference>
<dbReference type="EMBL" id="JBFXLR010000048">
    <property type="protein sequence ID" value="KAL2843072.1"/>
    <property type="molecule type" value="Genomic_DNA"/>
</dbReference>
<sequence>MSPTRAVGPLDKRRKVKRCLACAHRRIKEAVHASTVPERRWHAFSNSRPITKLYLSNRATTPASQTPEVV</sequence>
<name>A0ABR4JVJ0_9EURO</name>
<dbReference type="GeneID" id="98156451"/>
<accession>A0ABR4JVJ0</accession>
<reference evidence="1 2" key="1">
    <citation type="submission" date="2024-07" db="EMBL/GenBank/DDBJ databases">
        <title>Section-level genome sequencing and comparative genomics of Aspergillus sections Usti and Cavernicolus.</title>
        <authorList>
            <consortium name="Lawrence Berkeley National Laboratory"/>
            <person name="Nybo J.L."/>
            <person name="Vesth T.C."/>
            <person name="Theobald S."/>
            <person name="Frisvad J.C."/>
            <person name="Larsen T.O."/>
            <person name="Kjaerboelling I."/>
            <person name="Rothschild-Mancinelli K."/>
            <person name="Lyhne E.K."/>
            <person name="Kogle M.E."/>
            <person name="Barry K."/>
            <person name="Clum A."/>
            <person name="Na H."/>
            <person name="Ledsgaard L."/>
            <person name="Lin J."/>
            <person name="Lipzen A."/>
            <person name="Kuo A."/>
            <person name="Riley R."/>
            <person name="Mondo S."/>
            <person name="LaButti K."/>
            <person name="Haridas S."/>
            <person name="Pangalinan J."/>
            <person name="Salamov A.A."/>
            <person name="Simmons B.A."/>
            <person name="Magnuson J.K."/>
            <person name="Chen J."/>
            <person name="Drula E."/>
            <person name="Henrissat B."/>
            <person name="Wiebenga A."/>
            <person name="Lubbers R.J."/>
            <person name="Gomes A.C."/>
            <person name="Macurrencykelacurrency M.R."/>
            <person name="Stajich J."/>
            <person name="Grigoriev I.V."/>
            <person name="Mortensen U.H."/>
            <person name="De vries R.P."/>
            <person name="Baker S.E."/>
            <person name="Andersen M.R."/>
        </authorList>
    </citation>
    <scope>NUCLEOTIDE SEQUENCE [LARGE SCALE GENOMIC DNA]</scope>
    <source>
        <strain evidence="1 2">CBS 756.74</strain>
    </source>
</reference>
<comment type="caution">
    <text evidence="1">The sequence shown here is derived from an EMBL/GenBank/DDBJ whole genome shotgun (WGS) entry which is preliminary data.</text>
</comment>
<proteinExistence type="predicted"/>
<protein>
    <submittedName>
        <fullName evidence="1">Uncharacterized protein</fullName>
    </submittedName>
</protein>
<keyword evidence="2" id="KW-1185">Reference proteome</keyword>
<evidence type="ECO:0000313" key="1">
    <source>
        <dbReference type="EMBL" id="KAL2843072.1"/>
    </source>
</evidence>
<organism evidence="1 2">
    <name type="scientific">Aspergillus pseudodeflectus</name>
    <dbReference type="NCBI Taxonomy" id="176178"/>
    <lineage>
        <taxon>Eukaryota</taxon>
        <taxon>Fungi</taxon>
        <taxon>Dikarya</taxon>
        <taxon>Ascomycota</taxon>
        <taxon>Pezizomycotina</taxon>
        <taxon>Eurotiomycetes</taxon>
        <taxon>Eurotiomycetidae</taxon>
        <taxon>Eurotiales</taxon>
        <taxon>Aspergillaceae</taxon>
        <taxon>Aspergillus</taxon>
        <taxon>Aspergillus subgen. Nidulantes</taxon>
    </lineage>
</organism>